<sequence>MIRTRTLLAGGTLALAGASVYRTYRDRTTERVPYDVLDRFGPVELRAYPPSVLVETTAASDGEAFRRLFGYLSGENRDAERVGTTAPAASDGTEIPMTAPVETGAADPDGDDRGAGASVPMTAPVETGAADPDGTDSGVRMAFYLPVEYDVHTAPRPTDPAVELVAVPARTLAALRFSWWPTDRRVRRYRRRLLATLREAGVETTGDPFTLGYEGPGTLPFLRRNEVVVAVRTPE</sequence>
<accession>V4HHF1</accession>
<evidence type="ECO:0000313" key="3">
    <source>
        <dbReference type="Proteomes" id="UP000017840"/>
    </source>
</evidence>
<dbReference type="SUPFAM" id="SSF55136">
    <property type="entry name" value="Probable bacterial effector-binding domain"/>
    <property type="match status" value="1"/>
</dbReference>
<dbReference type="PANTHER" id="PTHR11220:SF1">
    <property type="entry name" value="HEME-BINDING PROTEIN 2"/>
    <property type="match status" value="1"/>
</dbReference>
<dbReference type="EMBL" id="ASGZ01000001">
    <property type="protein sequence ID" value="ESP90200.1"/>
    <property type="molecule type" value="Genomic_DNA"/>
</dbReference>
<reference evidence="2 3" key="1">
    <citation type="journal article" date="2013" name="Genome Announc.">
        <title>Draft Genome Sequence of 'Candidatus Halobonum tyrrellensis' Strain G22, Isolated from the Hypersaline Waters of Lake Tyrrell, Australia.</title>
        <authorList>
            <person name="Ugalde J.A."/>
            <person name="Narasingarao P."/>
            <person name="Kuo S."/>
            <person name="Podell S."/>
            <person name="Allen E.E."/>
        </authorList>
    </citation>
    <scope>NUCLEOTIDE SEQUENCE [LARGE SCALE GENOMIC DNA]</scope>
    <source>
        <strain evidence="2 3">G22</strain>
    </source>
</reference>
<dbReference type="PANTHER" id="PTHR11220">
    <property type="entry name" value="HEME-BINDING PROTEIN-RELATED"/>
    <property type="match status" value="1"/>
</dbReference>
<gene>
    <name evidence="2" type="ORF">K933_00025</name>
</gene>
<dbReference type="InterPro" id="IPR011256">
    <property type="entry name" value="Reg_factor_effector_dom_sf"/>
</dbReference>
<organism evidence="2 3">
    <name type="scientific">Candidatus Halobonum tyrrellensis G22</name>
    <dbReference type="NCBI Taxonomy" id="1324957"/>
    <lineage>
        <taxon>Archaea</taxon>
        <taxon>Methanobacteriati</taxon>
        <taxon>Methanobacteriota</taxon>
        <taxon>Stenosarchaea group</taxon>
        <taxon>Halobacteria</taxon>
        <taxon>Halobacteriales</taxon>
        <taxon>Haloferacaceae</taxon>
        <taxon>Candidatus Halobonum</taxon>
    </lineage>
</organism>
<dbReference type="Pfam" id="PF04832">
    <property type="entry name" value="SOUL"/>
    <property type="match status" value="1"/>
</dbReference>
<dbReference type="Gene3D" id="3.20.80.10">
    <property type="entry name" value="Regulatory factor, effector binding domain"/>
    <property type="match status" value="1"/>
</dbReference>
<dbReference type="AlphaFoldDB" id="V4HHF1"/>
<dbReference type="InterPro" id="IPR006917">
    <property type="entry name" value="SOUL_heme-bd"/>
</dbReference>
<evidence type="ECO:0000313" key="2">
    <source>
        <dbReference type="EMBL" id="ESP90200.1"/>
    </source>
</evidence>
<keyword evidence="3" id="KW-1185">Reference proteome</keyword>
<comment type="caution">
    <text evidence="2">The sequence shown here is derived from an EMBL/GenBank/DDBJ whole genome shotgun (WGS) entry which is preliminary data.</text>
</comment>
<evidence type="ECO:0000256" key="1">
    <source>
        <dbReference type="SAM" id="MobiDB-lite"/>
    </source>
</evidence>
<proteinExistence type="predicted"/>
<name>V4HHF1_9EURY</name>
<feature type="region of interest" description="Disordered" evidence="1">
    <location>
        <begin position="79"/>
        <end position="134"/>
    </location>
</feature>
<protein>
    <submittedName>
        <fullName evidence="2">SOUL heme-binding protein</fullName>
    </submittedName>
</protein>
<dbReference type="eggNOG" id="arCOG04820">
    <property type="taxonomic scope" value="Archaea"/>
</dbReference>
<dbReference type="Proteomes" id="UP000017840">
    <property type="component" value="Unassembled WGS sequence"/>
</dbReference>
<dbReference type="RefSeq" id="WP_023392606.1">
    <property type="nucleotide sequence ID" value="NZ_ASGZ01000001.1"/>
</dbReference>